<keyword evidence="6" id="KW-1185">Reference proteome</keyword>
<feature type="domain" description="CusB-like beta-barrel" evidence="3">
    <location>
        <begin position="229"/>
        <end position="303"/>
    </location>
</feature>
<comment type="caution">
    <text evidence="5">The sequence shown here is derived from an EMBL/GenBank/DDBJ whole genome shotgun (WGS) entry which is preliminary data.</text>
</comment>
<evidence type="ECO:0000313" key="6">
    <source>
        <dbReference type="Proteomes" id="UP000606003"/>
    </source>
</evidence>
<gene>
    <name evidence="5" type="ORF">IC234_18530</name>
</gene>
<protein>
    <submittedName>
        <fullName evidence="5">Efflux RND transporter periplasmic adaptor subunit</fullName>
    </submittedName>
</protein>
<dbReference type="Pfam" id="PF25973">
    <property type="entry name" value="BSH_CzcB"/>
    <property type="match status" value="1"/>
</dbReference>
<feature type="domain" description="CzcB-like barrel-sandwich hybrid" evidence="4">
    <location>
        <begin position="85"/>
        <end position="225"/>
    </location>
</feature>
<evidence type="ECO:0000259" key="4">
    <source>
        <dbReference type="Pfam" id="PF25973"/>
    </source>
</evidence>
<dbReference type="PANTHER" id="PTHR30097:SF4">
    <property type="entry name" value="SLR6042 PROTEIN"/>
    <property type="match status" value="1"/>
</dbReference>
<dbReference type="Gene3D" id="2.40.30.170">
    <property type="match status" value="1"/>
</dbReference>
<feature type="region of interest" description="Disordered" evidence="2">
    <location>
        <begin position="310"/>
        <end position="330"/>
    </location>
</feature>
<dbReference type="SUPFAM" id="SSF111369">
    <property type="entry name" value="HlyD-like secretion proteins"/>
    <property type="match status" value="1"/>
</dbReference>
<evidence type="ECO:0000313" key="5">
    <source>
        <dbReference type="EMBL" id="MBD2724130.1"/>
    </source>
</evidence>
<dbReference type="Pfam" id="PF25954">
    <property type="entry name" value="Beta-barrel_RND_2"/>
    <property type="match status" value="1"/>
</dbReference>
<dbReference type="EMBL" id="JACXAC010000006">
    <property type="protein sequence ID" value="MBD2724130.1"/>
    <property type="molecule type" value="Genomic_DNA"/>
</dbReference>
<dbReference type="Proteomes" id="UP000606003">
    <property type="component" value="Unassembled WGS sequence"/>
</dbReference>
<organism evidence="5 6">
    <name type="scientific">Hymenobacter armeniacus</name>
    <dbReference type="NCBI Taxonomy" id="2771358"/>
    <lineage>
        <taxon>Bacteria</taxon>
        <taxon>Pseudomonadati</taxon>
        <taxon>Bacteroidota</taxon>
        <taxon>Cytophagia</taxon>
        <taxon>Cytophagales</taxon>
        <taxon>Hymenobacteraceae</taxon>
        <taxon>Hymenobacter</taxon>
    </lineage>
</organism>
<evidence type="ECO:0000256" key="1">
    <source>
        <dbReference type="ARBA" id="ARBA00022448"/>
    </source>
</evidence>
<dbReference type="Gene3D" id="2.40.50.100">
    <property type="match status" value="1"/>
</dbReference>
<dbReference type="InterPro" id="IPR051909">
    <property type="entry name" value="MFP_Cation_Efflux"/>
</dbReference>
<proteinExistence type="predicted"/>
<evidence type="ECO:0000256" key="2">
    <source>
        <dbReference type="SAM" id="MobiDB-lite"/>
    </source>
</evidence>
<dbReference type="InterPro" id="IPR058792">
    <property type="entry name" value="Beta-barrel_RND_2"/>
</dbReference>
<name>A0ABR8JYA3_9BACT</name>
<accession>A0ABR8JYA3</accession>
<dbReference type="RefSeq" id="WP_190927589.1">
    <property type="nucleotide sequence ID" value="NZ_JACXAC010000006.1"/>
</dbReference>
<evidence type="ECO:0000259" key="3">
    <source>
        <dbReference type="Pfam" id="PF25954"/>
    </source>
</evidence>
<dbReference type="PANTHER" id="PTHR30097">
    <property type="entry name" value="CATION EFFLUX SYSTEM PROTEIN CUSB"/>
    <property type="match status" value="1"/>
</dbReference>
<keyword evidence="1" id="KW-0813">Transport</keyword>
<feature type="compositionally biased region" description="Low complexity" evidence="2">
    <location>
        <begin position="310"/>
        <end position="323"/>
    </location>
</feature>
<dbReference type="InterPro" id="IPR058647">
    <property type="entry name" value="BSH_CzcB-like"/>
</dbReference>
<sequence length="330" mass="34623">MEKLNLLPPMSGARNLPPAPHATRRGAVLGALALALGACSADVPPPETAAPAQLASRTISQPAAPEALPDSELVLSGEIAADPNRLARVFPRVGGEVLRVGADLGDEVRQGQVLAVLKSPEIAALQHQRTTTAADYEVAARKAAELAHLEQAGLASGHEVYTARQEARRAAGHAAASQRQLGVYGVAPGETYTLRAPLAGYVLEKKLSPGMRFNATDLQAAFVVANLDQVWVMANVFESDLSRVRPGQAVEITTLSYPDAPLRGRIDQVSALLDPESKVMKVRCVLPNPGHRLKPGMHARVRVLPDAPAAPASLAAAPETSASTHAQSQP</sequence>
<reference evidence="5 6" key="1">
    <citation type="submission" date="2020-09" db="EMBL/GenBank/DDBJ databases">
        <authorList>
            <person name="Kim M.K."/>
        </authorList>
    </citation>
    <scope>NUCLEOTIDE SEQUENCE [LARGE SCALE GENOMIC DNA]</scope>
    <source>
        <strain evidence="5 6">BT189</strain>
    </source>
</reference>